<comment type="caution">
    <text evidence="2">The sequence shown here is derived from an EMBL/GenBank/DDBJ whole genome shotgun (WGS) entry which is preliminary data.</text>
</comment>
<keyword evidence="3" id="KW-1185">Reference proteome</keyword>
<evidence type="ECO:0000313" key="2">
    <source>
        <dbReference type="EMBL" id="KAG5672154.1"/>
    </source>
</evidence>
<dbReference type="GO" id="GO:1902936">
    <property type="term" value="F:phosphatidylinositol bisphosphate binding"/>
    <property type="evidence" value="ECO:0007669"/>
    <property type="project" value="TreeGrafter"/>
</dbReference>
<dbReference type="PROSITE" id="PS50191">
    <property type="entry name" value="CRAL_TRIO"/>
    <property type="match status" value="1"/>
</dbReference>
<dbReference type="InterPro" id="IPR036273">
    <property type="entry name" value="CRAL/TRIO_N_dom_sf"/>
</dbReference>
<gene>
    <name evidence="2" type="ORF">PVAND_002307</name>
</gene>
<feature type="domain" description="CRAL-TRIO" evidence="1">
    <location>
        <begin position="91"/>
        <end position="258"/>
    </location>
</feature>
<evidence type="ECO:0000259" key="1">
    <source>
        <dbReference type="PROSITE" id="PS50191"/>
    </source>
</evidence>
<dbReference type="PANTHER" id="PTHR10174:SF216">
    <property type="entry name" value="CRAL-TRIO DOMAIN-CONTAINING PROTEIN-RELATED"/>
    <property type="match status" value="1"/>
</dbReference>
<dbReference type="SMART" id="SM00516">
    <property type="entry name" value="SEC14"/>
    <property type="match status" value="1"/>
</dbReference>
<dbReference type="PRINTS" id="PR00180">
    <property type="entry name" value="CRETINALDHBP"/>
</dbReference>
<proteinExistence type="predicted"/>
<dbReference type="CDD" id="cd00170">
    <property type="entry name" value="SEC14"/>
    <property type="match status" value="1"/>
</dbReference>
<dbReference type="Gene3D" id="3.40.525.10">
    <property type="entry name" value="CRAL-TRIO lipid binding domain"/>
    <property type="match status" value="1"/>
</dbReference>
<dbReference type="InterPro" id="IPR036865">
    <property type="entry name" value="CRAL-TRIO_dom_sf"/>
</dbReference>
<dbReference type="InterPro" id="IPR001251">
    <property type="entry name" value="CRAL-TRIO_dom"/>
</dbReference>
<dbReference type="InterPro" id="IPR011074">
    <property type="entry name" value="CRAL/TRIO_N_dom"/>
</dbReference>
<name>A0A9J6BQX7_POLVA</name>
<reference evidence="2" key="1">
    <citation type="submission" date="2021-03" db="EMBL/GenBank/DDBJ databases">
        <title>Chromosome level genome of the anhydrobiotic midge Polypedilum vanderplanki.</title>
        <authorList>
            <person name="Yoshida Y."/>
            <person name="Kikawada T."/>
            <person name="Gusev O."/>
        </authorList>
    </citation>
    <scope>NUCLEOTIDE SEQUENCE</scope>
    <source>
        <strain evidence="2">NIAS01</strain>
        <tissue evidence="2">Whole body or cell culture</tissue>
    </source>
</reference>
<dbReference type="AlphaFoldDB" id="A0A9J6BQX7"/>
<dbReference type="GO" id="GO:0016020">
    <property type="term" value="C:membrane"/>
    <property type="evidence" value="ECO:0007669"/>
    <property type="project" value="TreeGrafter"/>
</dbReference>
<protein>
    <recommendedName>
        <fullName evidence="1">CRAL-TRIO domain-containing protein</fullName>
    </recommendedName>
</protein>
<sequence>MSLNIRPINEDLQRVAREQLFEDPTQIPAMINQLREWIKKSPHLKSRTDDQFLLSFLRGCKYSMEKTKQKLDMYYTLRHHSPEFMQDRDPEKLKVREFLKLGMMIPLPETWAPDAPRIILGSMQKYDPKDYNVEEMMKVMMLCGDLMHEEDDQMIICGQVNIVDLKNATIAHFMMWTPQLMKKMTTIMQEGSPFRLKAIHYINAPSFFEKVFNVFKQFLNEKTKSRIYIHGSDLESLYKVIPKKVLPAEYGGEAGTLDEITAKWEKKIFANRQFLIDQTTLYGVDEKKRIGRPKNPESLFGIEGSFRQLEFD</sequence>
<evidence type="ECO:0000313" key="3">
    <source>
        <dbReference type="Proteomes" id="UP001107558"/>
    </source>
</evidence>
<dbReference type="Gene3D" id="1.20.5.1200">
    <property type="entry name" value="Alpha-tocopherol transfer"/>
    <property type="match status" value="1"/>
</dbReference>
<dbReference type="SMART" id="SM01100">
    <property type="entry name" value="CRAL_TRIO_N"/>
    <property type="match status" value="1"/>
</dbReference>
<dbReference type="SUPFAM" id="SSF52087">
    <property type="entry name" value="CRAL/TRIO domain"/>
    <property type="match status" value="1"/>
</dbReference>
<dbReference type="SUPFAM" id="SSF46938">
    <property type="entry name" value="CRAL/TRIO N-terminal domain"/>
    <property type="match status" value="1"/>
</dbReference>
<dbReference type="EMBL" id="JADBJN010000003">
    <property type="protein sequence ID" value="KAG5672154.1"/>
    <property type="molecule type" value="Genomic_DNA"/>
</dbReference>
<accession>A0A9J6BQX7</accession>
<dbReference type="OrthoDB" id="6682367at2759"/>
<dbReference type="Gene3D" id="1.10.8.20">
    <property type="entry name" value="N-terminal domain of phosphatidylinositol transfer protein sec14p"/>
    <property type="match status" value="1"/>
</dbReference>
<dbReference type="PANTHER" id="PTHR10174">
    <property type="entry name" value="ALPHA-TOCOPHEROL TRANSFER PROTEIN-RELATED"/>
    <property type="match status" value="1"/>
</dbReference>
<dbReference type="Proteomes" id="UP001107558">
    <property type="component" value="Chromosome 3"/>
</dbReference>
<dbReference type="Pfam" id="PF00650">
    <property type="entry name" value="CRAL_TRIO"/>
    <property type="match status" value="1"/>
</dbReference>
<organism evidence="2 3">
    <name type="scientific">Polypedilum vanderplanki</name>
    <name type="common">Sleeping chironomid midge</name>
    <dbReference type="NCBI Taxonomy" id="319348"/>
    <lineage>
        <taxon>Eukaryota</taxon>
        <taxon>Metazoa</taxon>
        <taxon>Ecdysozoa</taxon>
        <taxon>Arthropoda</taxon>
        <taxon>Hexapoda</taxon>
        <taxon>Insecta</taxon>
        <taxon>Pterygota</taxon>
        <taxon>Neoptera</taxon>
        <taxon>Endopterygota</taxon>
        <taxon>Diptera</taxon>
        <taxon>Nematocera</taxon>
        <taxon>Chironomoidea</taxon>
        <taxon>Chironomidae</taxon>
        <taxon>Chironominae</taxon>
        <taxon>Polypedilum</taxon>
        <taxon>Polypedilum</taxon>
    </lineage>
</organism>